<sequence length="731" mass="83796">MQKAALLLFVFLISHSVVAKTVKYELIASKEKINLSGKKIVDFSIMINKSIPAPTLEFTEGDDAEITLQNNLPDDEVSLHWHGILLDPLMDGVPYVNTPPIKPGEKFIFKFRVRQHGTFWYHSHTNVQEQKGVYGAIVIHPKVETKIYDKDLVLVLSDWSDENPSDILKNLKKDGDYYTYKKGTMRSWLGAIKAKSLTSYLSNEWNRMGGMDFSDVGYDTFLINGKNNSQAENILPGDRVRIRLVNAAASTYFYVTLGNRPMNVISADGSDIKPKLSNEIFIGMAETYDVSFTVPRDGNFELKATSMDGLGATSIWLGKGEKVYSPVRSQPDMYMAMSGSMGPMDHSMMNMDGAPMDHSKMNMDATAPMDHSKMNMDATAPMDHSKMNMDTTAPMDHSKMNMEESPMNNSTKRKEEVVNTLTSKDLESPQKTSFATNLIRKDITLALDGDMNRYVWFINGKAINEERTLTINENEVIRFTFINNTMMNHPMHLHGHFFRVLNKFGDNSPLKHTIDVPPFENRTIEFLANEPGEWMLHCHNLYHLKTGMARVVKYSTFVPSNEIKDYQKHDPHLHDHLYHRGSFEVSTGHSEFELNLMNTRNDIELRAEVRKESSWETEGDLFYKRWLNNYSKFILGGSLFDKELYGNVGFSYTLPFLLDTTLLVDNNKEFRLDLSKKFQWSKYIFSDVDFTFRQEKKTEFEITLMYQRAWSWSVGLMLTESKAGIGAQFKF</sequence>
<dbReference type="InterPro" id="IPR001117">
    <property type="entry name" value="Cu-oxidase_2nd"/>
</dbReference>
<feature type="region of interest" description="Disordered" evidence="4">
    <location>
        <begin position="394"/>
        <end position="413"/>
    </location>
</feature>
<organism evidence="9 10">
    <name type="scientific">Bacteriovorax antarcticus</name>
    <dbReference type="NCBI Taxonomy" id="3088717"/>
    <lineage>
        <taxon>Bacteria</taxon>
        <taxon>Pseudomonadati</taxon>
        <taxon>Bdellovibrionota</taxon>
        <taxon>Bacteriovoracia</taxon>
        <taxon>Bacteriovoracales</taxon>
        <taxon>Bacteriovoracaceae</taxon>
        <taxon>Bacteriovorax</taxon>
    </lineage>
</organism>
<dbReference type="PANTHER" id="PTHR11709:SF394">
    <property type="entry name" value="FI03373P-RELATED"/>
    <property type="match status" value="1"/>
</dbReference>
<gene>
    <name evidence="9" type="ORF">SHI21_19655</name>
</gene>
<dbReference type="Pfam" id="PF07731">
    <property type="entry name" value="Cu-oxidase_2"/>
    <property type="match status" value="1"/>
</dbReference>
<dbReference type="CDD" id="cd13896">
    <property type="entry name" value="CuRO_3_CopA"/>
    <property type="match status" value="1"/>
</dbReference>
<dbReference type="Gene3D" id="2.60.40.420">
    <property type="entry name" value="Cupredoxins - blue copper proteins"/>
    <property type="match status" value="3"/>
</dbReference>
<name>A0ABU5VZH7_9BACT</name>
<proteinExistence type="predicted"/>
<dbReference type="InterPro" id="IPR002355">
    <property type="entry name" value="Cu_oxidase_Cu_BS"/>
</dbReference>
<reference evidence="9 10" key="1">
    <citation type="submission" date="2023-11" db="EMBL/GenBank/DDBJ databases">
        <title>A Novel Polar Bacteriovorax (B. antarcticus) Isolated from the Biocrust in Antarctica.</title>
        <authorList>
            <person name="Mun W."/>
            <person name="Choi S.Y."/>
            <person name="Mitchell R.J."/>
        </authorList>
    </citation>
    <scope>NUCLEOTIDE SEQUENCE [LARGE SCALE GENOMIC DNA]</scope>
    <source>
        <strain evidence="9 10">PP10</strain>
    </source>
</reference>
<evidence type="ECO:0000256" key="2">
    <source>
        <dbReference type="ARBA" id="ARBA00023002"/>
    </source>
</evidence>
<dbReference type="EMBL" id="JAYGJQ010000003">
    <property type="protein sequence ID" value="MEA9358462.1"/>
    <property type="molecule type" value="Genomic_DNA"/>
</dbReference>
<dbReference type="Pfam" id="PF00394">
    <property type="entry name" value="Cu-oxidase"/>
    <property type="match status" value="1"/>
</dbReference>
<dbReference type="InterPro" id="IPR011706">
    <property type="entry name" value="Cu-oxidase_C"/>
</dbReference>
<dbReference type="InterPro" id="IPR011707">
    <property type="entry name" value="Cu-oxidase-like_N"/>
</dbReference>
<feature type="domain" description="Plastocyanin-like" evidence="6">
    <location>
        <begin position="211"/>
        <end position="305"/>
    </location>
</feature>
<dbReference type="PROSITE" id="PS00080">
    <property type="entry name" value="MULTICOPPER_OXIDASE2"/>
    <property type="match status" value="1"/>
</dbReference>
<evidence type="ECO:0000256" key="1">
    <source>
        <dbReference type="ARBA" id="ARBA00022723"/>
    </source>
</evidence>
<comment type="caution">
    <text evidence="9">The sequence shown here is derived from an EMBL/GenBank/DDBJ whole genome shotgun (WGS) entry which is preliminary data.</text>
</comment>
<evidence type="ECO:0000256" key="3">
    <source>
        <dbReference type="ARBA" id="ARBA00023008"/>
    </source>
</evidence>
<dbReference type="PANTHER" id="PTHR11709">
    <property type="entry name" value="MULTI-COPPER OXIDASE"/>
    <property type="match status" value="1"/>
</dbReference>
<evidence type="ECO:0000313" key="9">
    <source>
        <dbReference type="EMBL" id="MEA9358462.1"/>
    </source>
</evidence>
<feature type="signal peptide" evidence="5">
    <location>
        <begin position="1"/>
        <end position="19"/>
    </location>
</feature>
<keyword evidence="5" id="KW-0732">Signal</keyword>
<dbReference type="Proteomes" id="UP001302274">
    <property type="component" value="Unassembled WGS sequence"/>
</dbReference>
<feature type="chain" id="PRO_5046747582" evidence="5">
    <location>
        <begin position="20"/>
        <end position="731"/>
    </location>
</feature>
<feature type="domain" description="Plastocyanin-like" evidence="7">
    <location>
        <begin position="446"/>
        <end position="554"/>
    </location>
</feature>
<keyword evidence="1" id="KW-0479">Metal-binding</keyword>
<dbReference type="InterPro" id="IPR045087">
    <property type="entry name" value="Cu-oxidase_fam"/>
</dbReference>
<evidence type="ECO:0000259" key="8">
    <source>
        <dbReference type="Pfam" id="PF07732"/>
    </source>
</evidence>
<evidence type="ECO:0000259" key="6">
    <source>
        <dbReference type="Pfam" id="PF00394"/>
    </source>
</evidence>
<keyword evidence="2" id="KW-0560">Oxidoreductase</keyword>
<dbReference type="SUPFAM" id="SSF49503">
    <property type="entry name" value="Cupredoxins"/>
    <property type="match status" value="3"/>
</dbReference>
<keyword evidence="3" id="KW-0186">Copper</keyword>
<feature type="domain" description="Plastocyanin-like" evidence="8">
    <location>
        <begin position="42"/>
        <end position="142"/>
    </location>
</feature>
<dbReference type="Pfam" id="PF07732">
    <property type="entry name" value="Cu-oxidase_3"/>
    <property type="match status" value="1"/>
</dbReference>
<evidence type="ECO:0000313" key="10">
    <source>
        <dbReference type="Proteomes" id="UP001302274"/>
    </source>
</evidence>
<evidence type="ECO:0000256" key="5">
    <source>
        <dbReference type="SAM" id="SignalP"/>
    </source>
</evidence>
<dbReference type="InterPro" id="IPR008972">
    <property type="entry name" value="Cupredoxin"/>
</dbReference>
<protein>
    <submittedName>
        <fullName evidence="9">Multicopper oxidase family protein</fullName>
    </submittedName>
</protein>
<accession>A0ABU5VZH7</accession>
<evidence type="ECO:0000259" key="7">
    <source>
        <dbReference type="Pfam" id="PF07731"/>
    </source>
</evidence>
<dbReference type="RefSeq" id="WP_323578874.1">
    <property type="nucleotide sequence ID" value="NZ_JAYGJQ010000003.1"/>
</dbReference>
<dbReference type="PROSITE" id="PS00079">
    <property type="entry name" value="MULTICOPPER_OXIDASE1"/>
    <property type="match status" value="1"/>
</dbReference>
<dbReference type="InterPro" id="IPR033138">
    <property type="entry name" value="Cu_oxidase_CS"/>
</dbReference>
<evidence type="ECO:0000256" key="4">
    <source>
        <dbReference type="SAM" id="MobiDB-lite"/>
    </source>
</evidence>
<dbReference type="InterPro" id="IPR034279">
    <property type="entry name" value="CuRO_3_CopA"/>
</dbReference>
<keyword evidence="10" id="KW-1185">Reference proteome</keyword>